<evidence type="ECO:0000313" key="1">
    <source>
        <dbReference type="EMBL" id="CAG8555540.1"/>
    </source>
</evidence>
<dbReference type="OrthoDB" id="2428958at2759"/>
<sequence length="95" mass="10690">MSINEFLNNPEEDGVYEVPDNDKFIEYLIEIYRESSDVHVVDDSEANDSEADDSVELPIVNSSHVYKKVAELRLKSNISAGQSLKLRIFALGGEK</sequence>
<organism evidence="1 2">
    <name type="scientific">Paraglomus occultum</name>
    <dbReference type="NCBI Taxonomy" id="144539"/>
    <lineage>
        <taxon>Eukaryota</taxon>
        <taxon>Fungi</taxon>
        <taxon>Fungi incertae sedis</taxon>
        <taxon>Mucoromycota</taxon>
        <taxon>Glomeromycotina</taxon>
        <taxon>Glomeromycetes</taxon>
        <taxon>Paraglomerales</taxon>
        <taxon>Paraglomeraceae</taxon>
        <taxon>Paraglomus</taxon>
    </lineage>
</organism>
<accession>A0A9N9B4R5</accession>
<protein>
    <submittedName>
        <fullName evidence="1">3053_t:CDS:1</fullName>
    </submittedName>
</protein>
<dbReference type="AlphaFoldDB" id="A0A9N9B4R5"/>
<dbReference type="Proteomes" id="UP000789572">
    <property type="component" value="Unassembled WGS sequence"/>
</dbReference>
<name>A0A9N9B4R5_9GLOM</name>
<keyword evidence="2" id="KW-1185">Reference proteome</keyword>
<gene>
    <name evidence="1" type="ORF">POCULU_LOCUS5243</name>
</gene>
<dbReference type="EMBL" id="CAJVPJ010000773">
    <property type="protein sequence ID" value="CAG8555540.1"/>
    <property type="molecule type" value="Genomic_DNA"/>
</dbReference>
<proteinExistence type="predicted"/>
<reference evidence="1" key="1">
    <citation type="submission" date="2021-06" db="EMBL/GenBank/DDBJ databases">
        <authorList>
            <person name="Kallberg Y."/>
            <person name="Tangrot J."/>
            <person name="Rosling A."/>
        </authorList>
    </citation>
    <scope>NUCLEOTIDE SEQUENCE</scope>
    <source>
        <strain evidence="1">IA702</strain>
    </source>
</reference>
<comment type="caution">
    <text evidence="1">The sequence shown here is derived from an EMBL/GenBank/DDBJ whole genome shotgun (WGS) entry which is preliminary data.</text>
</comment>
<evidence type="ECO:0000313" key="2">
    <source>
        <dbReference type="Proteomes" id="UP000789572"/>
    </source>
</evidence>